<accession>A0ABP3MNC1</accession>
<dbReference type="Gene3D" id="1.10.10.10">
    <property type="entry name" value="Winged helix-like DNA-binding domain superfamily/Winged helix DNA-binding domain"/>
    <property type="match status" value="1"/>
</dbReference>
<dbReference type="Gene3D" id="3.40.190.10">
    <property type="entry name" value="Periplasmic binding protein-like II"/>
    <property type="match status" value="2"/>
</dbReference>
<dbReference type="Pfam" id="PF00126">
    <property type="entry name" value="HTH_1"/>
    <property type="match status" value="1"/>
</dbReference>
<gene>
    <name evidence="6" type="ORF">GCM10009097_44550</name>
</gene>
<evidence type="ECO:0000256" key="4">
    <source>
        <dbReference type="ARBA" id="ARBA00023163"/>
    </source>
</evidence>
<dbReference type="InterPro" id="IPR050950">
    <property type="entry name" value="HTH-type_LysR_regulators"/>
</dbReference>
<evidence type="ECO:0000259" key="5">
    <source>
        <dbReference type="PROSITE" id="PS50931"/>
    </source>
</evidence>
<keyword evidence="4" id="KW-0804">Transcription</keyword>
<keyword evidence="7" id="KW-1185">Reference proteome</keyword>
<dbReference type="SUPFAM" id="SSF53850">
    <property type="entry name" value="Periplasmic binding protein-like II"/>
    <property type="match status" value="1"/>
</dbReference>
<dbReference type="InterPro" id="IPR000847">
    <property type="entry name" value="LysR_HTH_N"/>
</dbReference>
<dbReference type="Proteomes" id="UP001501706">
    <property type="component" value="Unassembled WGS sequence"/>
</dbReference>
<sequence length="304" mass="33361">MLNSKLLTCFLAVVTHRTLTAAADELCITQPALSKSLRKLEEQLGVPLFKRTAAGMVPTAYGATLAHRARLIQLESQRAHDEILSMKDGGVGMLNVGAGPLWSVHLLPDVVAELAQTHPSLRVRVVPGVLSTLLPQLLRGELDIICAALDFPDHDDIEKEYLIDSSHVFLAHRSHPLHQADEVSDVELSRCRFVGPHNDYAVLERMKRYFALRGLDTPGFAAEADSLEILLSLVATGQFVATQSHQVLPHARKLGIDVLPTAQGIWRFRGGLARRRHPVALPLIDLFGDCMRRHVAARESSGGL</sequence>
<proteinExistence type="inferred from homology"/>
<dbReference type="PRINTS" id="PR00039">
    <property type="entry name" value="HTHLYSR"/>
</dbReference>
<dbReference type="PROSITE" id="PS50931">
    <property type="entry name" value="HTH_LYSR"/>
    <property type="match status" value="1"/>
</dbReference>
<dbReference type="PANTHER" id="PTHR30419:SF8">
    <property type="entry name" value="NITROGEN ASSIMILATION TRANSCRIPTIONAL ACTIVATOR-RELATED"/>
    <property type="match status" value="1"/>
</dbReference>
<keyword evidence="2" id="KW-0805">Transcription regulation</keyword>
<dbReference type="InterPro" id="IPR036390">
    <property type="entry name" value="WH_DNA-bd_sf"/>
</dbReference>
<comment type="similarity">
    <text evidence="1">Belongs to the LysR transcriptional regulatory family.</text>
</comment>
<comment type="caution">
    <text evidence="6">The sequence shown here is derived from an EMBL/GenBank/DDBJ whole genome shotgun (WGS) entry which is preliminary data.</text>
</comment>
<organism evidence="6 7">
    <name type="scientific">Pigmentiphaga daeguensis</name>
    <dbReference type="NCBI Taxonomy" id="414049"/>
    <lineage>
        <taxon>Bacteria</taxon>
        <taxon>Pseudomonadati</taxon>
        <taxon>Pseudomonadota</taxon>
        <taxon>Betaproteobacteria</taxon>
        <taxon>Burkholderiales</taxon>
        <taxon>Alcaligenaceae</taxon>
        <taxon>Pigmentiphaga</taxon>
    </lineage>
</organism>
<keyword evidence="3" id="KW-0238">DNA-binding</keyword>
<dbReference type="RefSeq" id="WP_087841114.1">
    <property type="nucleotide sequence ID" value="NZ_BAAAEN010000021.1"/>
</dbReference>
<dbReference type="SUPFAM" id="SSF46785">
    <property type="entry name" value="Winged helix' DNA-binding domain"/>
    <property type="match status" value="1"/>
</dbReference>
<evidence type="ECO:0000256" key="1">
    <source>
        <dbReference type="ARBA" id="ARBA00009437"/>
    </source>
</evidence>
<evidence type="ECO:0000256" key="2">
    <source>
        <dbReference type="ARBA" id="ARBA00023015"/>
    </source>
</evidence>
<protein>
    <submittedName>
        <fullName evidence="6">LysR family transcriptional regulator</fullName>
    </submittedName>
</protein>
<dbReference type="InterPro" id="IPR036388">
    <property type="entry name" value="WH-like_DNA-bd_sf"/>
</dbReference>
<evidence type="ECO:0000313" key="6">
    <source>
        <dbReference type="EMBL" id="GAA0522123.1"/>
    </source>
</evidence>
<evidence type="ECO:0000313" key="7">
    <source>
        <dbReference type="Proteomes" id="UP001501706"/>
    </source>
</evidence>
<evidence type="ECO:0000256" key="3">
    <source>
        <dbReference type="ARBA" id="ARBA00023125"/>
    </source>
</evidence>
<name>A0ABP3MNC1_9BURK</name>
<feature type="domain" description="HTH lysR-type" evidence="5">
    <location>
        <begin position="2"/>
        <end position="59"/>
    </location>
</feature>
<dbReference type="PANTHER" id="PTHR30419">
    <property type="entry name" value="HTH-TYPE TRANSCRIPTIONAL REGULATOR YBHD"/>
    <property type="match status" value="1"/>
</dbReference>
<dbReference type="CDD" id="cd05466">
    <property type="entry name" value="PBP2_LTTR_substrate"/>
    <property type="match status" value="1"/>
</dbReference>
<dbReference type="Pfam" id="PF03466">
    <property type="entry name" value="LysR_substrate"/>
    <property type="match status" value="1"/>
</dbReference>
<reference evidence="7" key="1">
    <citation type="journal article" date="2019" name="Int. J. Syst. Evol. Microbiol.">
        <title>The Global Catalogue of Microorganisms (GCM) 10K type strain sequencing project: providing services to taxonomists for standard genome sequencing and annotation.</title>
        <authorList>
            <consortium name="The Broad Institute Genomics Platform"/>
            <consortium name="The Broad Institute Genome Sequencing Center for Infectious Disease"/>
            <person name="Wu L."/>
            <person name="Ma J."/>
        </authorList>
    </citation>
    <scope>NUCLEOTIDE SEQUENCE [LARGE SCALE GENOMIC DNA]</scope>
    <source>
        <strain evidence="7">JCM 14330</strain>
    </source>
</reference>
<dbReference type="EMBL" id="BAAAEN010000021">
    <property type="protein sequence ID" value="GAA0522123.1"/>
    <property type="molecule type" value="Genomic_DNA"/>
</dbReference>
<dbReference type="InterPro" id="IPR005119">
    <property type="entry name" value="LysR_subst-bd"/>
</dbReference>